<reference evidence="2 3" key="1">
    <citation type="submission" date="2019-05" db="EMBL/GenBank/DDBJ databases">
        <title>Another draft genome of Portunus trituberculatus and its Hox gene families provides insights of decapod evolution.</title>
        <authorList>
            <person name="Jeong J.-H."/>
            <person name="Song I."/>
            <person name="Kim S."/>
            <person name="Choi T."/>
            <person name="Kim D."/>
            <person name="Ryu S."/>
            <person name="Kim W."/>
        </authorList>
    </citation>
    <scope>NUCLEOTIDE SEQUENCE [LARGE SCALE GENOMIC DNA]</scope>
    <source>
        <tissue evidence="2">Muscle</tissue>
    </source>
</reference>
<protein>
    <submittedName>
        <fullName evidence="2">Uncharacterized protein</fullName>
    </submittedName>
</protein>
<gene>
    <name evidence="2" type="ORF">E2C01_081342</name>
</gene>
<feature type="compositionally biased region" description="Basic and acidic residues" evidence="1">
    <location>
        <begin position="21"/>
        <end position="35"/>
    </location>
</feature>
<comment type="caution">
    <text evidence="2">The sequence shown here is derived from an EMBL/GenBank/DDBJ whole genome shotgun (WGS) entry which is preliminary data.</text>
</comment>
<evidence type="ECO:0000313" key="3">
    <source>
        <dbReference type="Proteomes" id="UP000324222"/>
    </source>
</evidence>
<keyword evidence="3" id="KW-1185">Reference proteome</keyword>
<feature type="region of interest" description="Disordered" evidence="1">
    <location>
        <begin position="18"/>
        <end position="63"/>
    </location>
</feature>
<accession>A0A5B7IRP7</accession>
<name>A0A5B7IRP7_PORTR</name>
<feature type="compositionally biased region" description="Basic and acidic residues" evidence="1">
    <location>
        <begin position="45"/>
        <end position="60"/>
    </location>
</feature>
<organism evidence="2 3">
    <name type="scientific">Portunus trituberculatus</name>
    <name type="common">Swimming crab</name>
    <name type="synonym">Neptunus trituberculatus</name>
    <dbReference type="NCBI Taxonomy" id="210409"/>
    <lineage>
        <taxon>Eukaryota</taxon>
        <taxon>Metazoa</taxon>
        <taxon>Ecdysozoa</taxon>
        <taxon>Arthropoda</taxon>
        <taxon>Crustacea</taxon>
        <taxon>Multicrustacea</taxon>
        <taxon>Malacostraca</taxon>
        <taxon>Eumalacostraca</taxon>
        <taxon>Eucarida</taxon>
        <taxon>Decapoda</taxon>
        <taxon>Pleocyemata</taxon>
        <taxon>Brachyura</taxon>
        <taxon>Eubrachyura</taxon>
        <taxon>Portunoidea</taxon>
        <taxon>Portunidae</taxon>
        <taxon>Portuninae</taxon>
        <taxon>Portunus</taxon>
    </lineage>
</organism>
<dbReference type="AlphaFoldDB" id="A0A5B7IRP7"/>
<sequence>MEEKEAEGRCISSFLTCPSHQNEKKEEEEETRERQGGWGVSARYRQRERVAGGRGRKEGSRVTADSVQTSVKVGGVASLRLLTVTRYLFAAKV</sequence>
<proteinExistence type="predicted"/>
<evidence type="ECO:0000256" key="1">
    <source>
        <dbReference type="SAM" id="MobiDB-lite"/>
    </source>
</evidence>
<evidence type="ECO:0000313" key="2">
    <source>
        <dbReference type="EMBL" id="MPC86512.1"/>
    </source>
</evidence>
<dbReference type="EMBL" id="VSRR010071710">
    <property type="protein sequence ID" value="MPC86512.1"/>
    <property type="molecule type" value="Genomic_DNA"/>
</dbReference>
<dbReference type="Proteomes" id="UP000324222">
    <property type="component" value="Unassembled WGS sequence"/>
</dbReference>